<name>A0A5C6BSW2_9BACT</name>
<dbReference type="Proteomes" id="UP000319908">
    <property type="component" value="Unassembled WGS sequence"/>
</dbReference>
<gene>
    <name evidence="3" type="ORF">Poly21_25180</name>
</gene>
<dbReference type="EMBL" id="SJPU01000002">
    <property type="protein sequence ID" value="TWU15323.1"/>
    <property type="molecule type" value="Genomic_DNA"/>
</dbReference>
<accession>A0A5C6BSW2</accession>
<evidence type="ECO:0000313" key="4">
    <source>
        <dbReference type="Proteomes" id="UP000319908"/>
    </source>
</evidence>
<evidence type="ECO:0008006" key="5">
    <source>
        <dbReference type="Google" id="ProtNLM"/>
    </source>
</evidence>
<dbReference type="SUPFAM" id="SSF48239">
    <property type="entry name" value="Terpenoid cyclases/Protein prenyltransferases"/>
    <property type="match status" value="1"/>
</dbReference>
<protein>
    <recommendedName>
        <fullName evidence="5">Prenyltransferase and squalene oxidase repeat protein</fullName>
    </recommendedName>
</protein>
<feature type="region of interest" description="Disordered" evidence="1">
    <location>
        <begin position="197"/>
        <end position="221"/>
    </location>
</feature>
<evidence type="ECO:0000256" key="2">
    <source>
        <dbReference type="SAM" id="Phobius"/>
    </source>
</evidence>
<dbReference type="InterPro" id="IPR008930">
    <property type="entry name" value="Terpenoid_cyclase/PrenylTrfase"/>
</dbReference>
<sequence length="591" mass="62824">MNTPFLNRDLFWHNPTAVRLIALLAVGLLVATVMLLRRRKSSGRAAAIICLLVSIGLHGVQLVYVPRLSMFFSGGGPSDEQDVQKGSSQVSVAVFDPNLTSVDTAAEENAGDLPTDESTPSLTPLVLARPIVELSEPAPVQQSEPEEESPASPVAESIRNLMPTSLASATLRTSSDPGRELDDALGEWLTETLAAPPEEPAVENPPQPPAEQVAANSASVDALADDTDTAAAERGLVPGEMDSDFAARQGAAKTEAIEATGGDASTEAAVAAALRYLTEHQRASGAWDPLSSGAGRERAPLGLQRGGAGKRAETGLTGLALLALLGAGNTHQSGEYTESVYRGLVYLLGRQRDDGSLAGDASVYAAHYCHAMASLSLAEAAVMTQDPAAIEATRRAIAYSKSTQHPITGGWRYTRGDTGDLSQLGWQALLIDGAQRAGALDDQESMQRGVERFLTTVRSGRAGGLASYRPGERTTPTMTAEALAVRLLLGEQVSEDAISEAEAVLLASLPGQQVGPDNYYFWYYASLALHQRQDDAWQTWNAAMKKRLLATQRSDGSWPDTSLWGGYGGTVYTTAMATLCLETYYRHELRQ</sequence>
<keyword evidence="2" id="KW-0472">Membrane</keyword>
<feature type="transmembrane region" description="Helical" evidence="2">
    <location>
        <begin position="45"/>
        <end position="64"/>
    </location>
</feature>
<keyword evidence="2" id="KW-1133">Transmembrane helix</keyword>
<evidence type="ECO:0000313" key="3">
    <source>
        <dbReference type="EMBL" id="TWU15323.1"/>
    </source>
</evidence>
<comment type="caution">
    <text evidence="3">The sequence shown here is derived from an EMBL/GenBank/DDBJ whole genome shotgun (WGS) entry which is preliminary data.</text>
</comment>
<keyword evidence="2" id="KW-0812">Transmembrane</keyword>
<feature type="transmembrane region" description="Helical" evidence="2">
    <location>
        <begin position="16"/>
        <end position="36"/>
    </location>
</feature>
<feature type="compositionally biased region" description="Pro residues" evidence="1">
    <location>
        <begin position="197"/>
        <end position="209"/>
    </location>
</feature>
<proteinExistence type="predicted"/>
<evidence type="ECO:0000256" key="1">
    <source>
        <dbReference type="SAM" id="MobiDB-lite"/>
    </source>
</evidence>
<dbReference type="Gene3D" id="1.50.10.20">
    <property type="match status" value="2"/>
</dbReference>
<dbReference type="AlphaFoldDB" id="A0A5C6BSW2"/>
<reference evidence="3 4" key="1">
    <citation type="journal article" date="2020" name="Antonie Van Leeuwenhoek">
        <title>Rhodopirellula heiligendammensis sp. nov., Rhodopirellula pilleata sp. nov., and Rhodopirellula solitaria sp. nov. isolated from natural or artificial marine surfaces in Northern Germany and California, USA, and emended description of the genus Rhodopirellula.</title>
        <authorList>
            <person name="Kallscheuer N."/>
            <person name="Wiegand S."/>
            <person name="Jogler M."/>
            <person name="Boedeker C."/>
            <person name="Peeters S.H."/>
            <person name="Rast P."/>
            <person name="Heuer A."/>
            <person name="Jetten M.S.M."/>
            <person name="Rohde M."/>
            <person name="Jogler C."/>
        </authorList>
    </citation>
    <scope>NUCLEOTIDE SEQUENCE [LARGE SCALE GENOMIC DNA]</scope>
    <source>
        <strain evidence="3 4">Poly21</strain>
    </source>
</reference>
<keyword evidence="4" id="KW-1185">Reference proteome</keyword>
<organism evidence="3 4">
    <name type="scientific">Allorhodopirellula heiligendammensis</name>
    <dbReference type="NCBI Taxonomy" id="2714739"/>
    <lineage>
        <taxon>Bacteria</taxon>
        <taxon>Pseudomonadati</taxon>
        <taxon>Planctomycetota</taxon>
        <taxon>Planctomycetia</taxon>
        <taxon>Pirellulales</taxon>
        <taxon>Pirellulaceae</taxon>
        <taxon>Allorhodopirellula</taxon>
    </lineage>
</organism>